<dbReference type="EMBL" id="CT868030">
    <property type="protein sequence ID" value="CAK63986.1"/>
    <property type="molecule type" value="Genomic_DNA"/>
</dbReference>
<keyword evidence="1" id="KW-0812">Transmembrane</keyword>
<protein>
    <recommendedName>
        <fullName evidence="4">Transmembrane protein</fullName>
    </recommendedName>
</protein>
<dbReference type="AlphaFoldDB" id="A0BZL9"/>
<name>A0BZL9_PARTE</name>
<dbReference type="Proteomes" id="UP000000600">
    <property type="component" value="Unassembled WGS sequence"/>
</dbReference>
<evidence type="ECO:0008006" key="4">
    <source>
        <dbReference type="Google" id="ProtNLM"/>
    </source>
</evidence>
<dbReference type="InParanoid" id="A0BZL9"/>
<sequence>MNTCGSNIHVHFCFYITLKPLMFVITVPFNLLSIVFSGFLSLYLRMQHLNFASINNTFHNRRSQRQIIKKPQITYKQYFQAISTNLLYIQIWISIKSIIASRLKHSQGGARSWNNQFIFIITNSSIMRQLAESKYQQKSLACNNRTIFSQLILELLSKVEQDVMNVETLYVRHQLMKILIQFNYQYIMHRSSSNQHHKNMNYKIIS</sequence>
<gene>
    <name evidence="2" type="ORF">GSPATT00005838001</name>
</gene>
<organism evidence="2 3">
    <name type="scientific">Paramecium tetraurelia</name>
    <dbReference type="NCBI Taxonomy" id="5888"/>
    <lineage>
        <taxon>Eukaryota</taxon>
        <taxon>Sar</taxon>
        <taxon>Alveolata</taxon>
        <taxon>Ciliophora</taxon>
        <taxon>Intramacronucleata</taxon>
        <taxon>Oligohymenophorea</taxon>
        <taxon>Peniculida</taxon>
        <taxon>Parameciidae</taxon>
        <taxon>Paramecium</taxon>
    </lineage>
</organism>
<dbReference type="RefSeq" id="XP_001431384.1">
    <property type="nucleotide sequence ID" value="XM_001431347.1"/>
</dbReference>
<feature type="transmembrane region" description="Helical" evidence="1">
    <location>
        <begin position="21"/>
        <end position="44"/>
    </location>
</feature>
<proteinExistence type="predicted"/>
<keyword evidence="3" id="KW-1185">Reference proteome</keyword>
<evidence type="ECO:0000313" key="2">
    <source>
        <dbReference type="EMBL" id="CAK63986.1"/>
    </source>
</evidence>
<evidence type="ECO:0000256" key="1">
    <source>
        <dbReference type="SAM" id="Phobius"/>
    </source>
</evidence>
<accession>A0BZL9</accession>
<keyword evidence="1" id="KW-1133">Transmembrane helix</keyword>
<dbReference type="KEGG" id="ptm:GSPATT00005838001"/>
<dbReference type="HOGENOM" id="CLU_1334135_0_0_1"/>
<reference evidence="2 3" key="1">
    <citation type="journal article" date="2006" name="Nature">
        <title>Global trends of whole-genome duplications revealed by the ciliate Paramecium tetraurelia.</title>
        <authorList>
            <consortium name="Genoscope"/>
            <person name="Aury J.-M."/>
            <person name="Jaillon O."/>
            <person name="Duret L."/>
            <person name="Noel B."/>
            <person name="Jubin C."/>
            <person name="Porcel B.M."/>
            <person name="Segurens B."/>
            <person name="Daubin V."/>
            <person name="Anthouard V."/>
            <person name="Aiach N."/>
            <person name="Arnaiz O."/>
            <person name="Billaut A."/>
            <person name="Beisson J."/>
            <person name="Blanc I."/>
            <person name="Bouhouche K."/>
            <person name="Camara F."/>
            <person name="Duharcourt S."/>
            <person name="Guigo R."/>
            <person name="Gogendeau D."/>
            <person name="Katinka M."/>
            <person name="Keller A.-M."/>
            <person name="Kissmehl R."/>
            <person name="Klotz C."/>
            <person name="Koll F."/>
            <person name="Le Moue A."/>
            <person name="Lepere C."/>
            <person name="Malinsky S."/>
            <person name="Nowacki M."/>
            <person name="Nowak J.K."/>
            <person name="Plattner H."/>
            <person name="Poulain J."/>
            <person name="Ruiz F."/>
            <person name="Serrano V."/>
            <person name="Zagulski M."/>
            <person name="Dessen P."/>
            <person name="Betermier M."/>
            <person name="Weissenbach J."/>
            <person name="Scarpelli C."/>
            <person name="Schachter V."/>
            <person name="Sperling L."/>
            <person name="Meyer E."/>
            <person name="Cohen J."/>
            <person name="Wincker P."/>
        </authorList>
    </citation>
    <scope>NUCLEOTIDE SEQUENCE [LARGE SCALE GENOMIC DNA]</scope>
    <source>
        <strain evidence="2 3">Stock d4-2</strain>
    </source>
</reference>
<keyword evidence="1" id="KW-0472">Membrane</keyword>
<evidence type="ECO:0000313" key="3">
    <source>
        <dbReference type="Proteomes" id="UP000000600"/>
    </source>
</evidence>
<dbReference type="GeneID" id="5017166"/>